<dbReference type="GO" id="GO:0005388">
    <property type="term" value="F:P-type calcium transporter activity"/>
    <property type="evidence" value="ECO:0007669"/>
    <property type="project" value="TreeGrafter"/>
</dbReference>
<dbReference type="GO" id="GO:0046872">
    <property type="term" value="F:metal ion binding"/>
    <property type="evidence" value="ECO:0007669"/>
    <property type="project" value="UniProtKB-KW"/>
</dbReference>
<dbReference type="PANTHER" id="PTHR24093">
    <property type="entry name" value="CATION TRANSPORTING ATPASE"/>
    <property type="match status" value="1"/>
</dbReference>
<dbReference type="InterPro" id="IPR006068">
    <property type="entry name" value="ATPase_P-typ_cation-transptr_C"/>
</dbReference>
<dbReference type="Proteomes" id="UP001454036">
    <property type="component" value="Unassembled WGS sequence"/>
</dbReference>
<dbReference type="SUPFAM" id="SSF81665">
    <property type="entry name" value="Calcium ATPase, transmembrane domain M"/>
    <property type="match status" value="1"/>
</dbReference>
<feature type="transmembrane region" description="Helical" evidence="3">
    <location>
        <begin position="88"/>
        <end position="118"/>
    </location>
</feature>
<keyword evidence="6" id="KW-1185">Reference proteome</keyword>
<evidence type="ECO:0000313" key="5">
    <source>
        <dbReference type="EMBL" id="GAA0138370.1"/>
    </source>
</evidence>
<dbReference type="PANTHER" id="PTHR24093:SF462">
    <property type="entry name" value="CALCIUM-TRANSPORTING ATPASE 11, PLASMA MEMBRANE-TYPE-RELATED"/>
    <property type="match status" value="1"/>
</dbReference>
<dbReference type="GO" id="GO:0005886">
    <property type="term" value="C:plasma membrane"/>
    <property type="evidence" value="ECO:0007669"/>
    <property type="project" value="TreeGrafter"/>
</dbReference>
<gene>
    <name evidence="5" type="ORF">LIER_42531</name>
</gene>
<dbReference type="InterPro" id="IPR023298">
    <property type="entry name" value="ATPase_P-typ_TM_dom_sf"/>
</dbReference>
<proteinExistence type="predicted"/>
<name>A0AAV3NGF4_LITER</name>
<keyword evidence="1" id="KW-0479">Metal-binding</keyword>
<dbReference type="Pfam" id="PF00689">
    <property type="entry name" value="Cation_ATPase_C"/>
    <property type="match status" value="1"/>
</dbReference>
<keyword evidence="2" id="KW-0460">Magnesium</keyword>
<evidence type="ECO:0000256" key="2">
    <source>
        <dbReference type="ARBA" id="ARBA00022842"/>
    </source>
</evidence>
<accession>A0AAV3NGF4</accession>
<keyword evidence="3" id="KW-1133">Transmembrane helix</keyword>
<evidence type="ECO:0000313" key="6">
    <source>
        <dbReference type="Proteomes" id="UP001454036"/>
    </source>
</evidence>
<protein>
    <submittedName>
        <fullName evidence="5">Primary active transporter</fullName>
    </submittedName>
</protein>
<keyword evidence="3" id="KW-0472">Membrane</keyword>
<feature type="domain" description="Cation-transporting P-type ATPase C-terminal" evidence="4">
    <location>
        <begin position="19"/>
        <end position="110"/>
    </location>
</feature>
<dbReference type="Gene3D" id="1.20.1110.10">
    <property type="entry name" value="Calcium-transporting ATPase, transmembrane domain"/>
    <property type="match status" value="1"/>
</dbReference>
<keyword evidence="3" id="KW-0812">Transmembrane</keyword>
<dbReference type="AlphaFoldDB" id="A0AAV3NGF4"/>
<organism evidence="5 6">
    <name type="scientific">Lithospermum erythrorhizon</name>
    <name type="common">Purple gromwell</name>
    <name type="synonym">Lithospermum officinale var. erythrorhizon</name>
    <dbReference type="NCBI Taxonomy" id="34254"/>
    <lineage>
        <taxon>Eukaryota</taxon>
        <taxon>Viridiplantae</taxon>
        <taxon>Streptophyta</taxon>
        <taxon>Embryophyta</taxon>
        <taxon>Tracheophyta</taxon>
        <taxon>Spermatophyta</taxon>
        <taxon>Magnoliopsida</taxon>
        <taxon>eudicotyledons</taxon>
        <taxon>Gunneridae</taxon>
        <taxon>Pentapetalae</taxon>
        <taxon>asterids</taxon>
        <taxon>lamiids</taxon>
        <taxon>Boraginales</taxon>
        <taxon>Boraginaceae</taxon>
        <taxon>Boraginoideae</taxon>
        <taxon>Lithospermeae</taxon>
        <taxon>Lithospermum</taxon>
    </lineage>
</organism>
<evidence type="ECO:0000256" key="3">
    <source>
        <dbReference type="SAM" id="Phobius"/>
    </source>
</evidence>
<reference evidence="5 6" key="1">
    <citation type="submission" date="2024-01" db="EMBL/GenBank/DDBJ databases">
        <title>The complete chloroplast genome sequence of Lithospermum erythrorhizon: insights into the phylogenetic relationship among Boraginaceae species and the maternal lineages of purple gromwells.</title>
        <authorList>
            <person name="Okada T."/>
            <person name="Watanabe K."/>
        </authorList>
    </citation>
    <scope>NUCLEOTIDE SEQUENCE [LARGE SCALE GENOMIC DNA]</scope>
</reference>
<comment type="caution">
    <text evidence="5">The sequence shown here is derived from an EMBL/GenBank/DDBJ whole genome shotgun (WGS) entry which is preliminary data.</text>
</comment>
<sequence>MFVLLLTYQKSYQQHLHLQPYLQGLFLLYLRLLWKRFADQHLGLEGPDATAILNTFIFNTFVFCQVFNEINSRDMEKINVFRGFFSSQVFIAVVAATIAFQVLSISIGAISMIVAVVLKCI</sequence>
<dbReference type="EMBL" id="BAABME010029840">
    <property type="protein sequence ID" value="GAA0138370.1"/>
    <property type="molecule type" value="Genomic_DNA"/>
</dbReference>
<evidence type="ECO:0000256" key="1">
    <source>
        <dbReference type="ARBA" id="ARBA00022723"/>
    </source>
</evidence>
<evidence type="ECO:0000259" key="4">
    <source>
        <dbReference type="Pfam" id="PF00689"/>
    </source>
</evidence>